<dbReference type="EMBL" id="VSRR010006559">
    <property type="protein sequence ID" value="MPC45073.1"/>
    <property type="molecule type" value="Genomic_DNA"/>
</dbReference>
<dbReference type="AlphaFoldDB" id="A0A5B7FIW0"/>
<evidence type="ECO:0000313" key="2">
    <source>
        <dbReference type="Proteomes" id="UP000324222"/>
    </source>
</evidence>
<dbReference type="Proteomes" id="UP000324222">
    <property type="component" value="Unassembled WGS sequence"/>
</dbReference>
<organism evidence="1 2">
    <name type="scientific">Portunus trituberculatus</name>
    <name type="common">Swimming crab</name>
    <name type="synonym">Neptunus trituberculatus</name>
    <dbReference type="NCBI Taxonomy" id="210409"/>
    <lineage>
        <taxon>Eukaryota</taxon>
        <taxon>Metazoa</taxon>
        <taxon>Ecdysozoa</taxon>
        <taxon>Arthropoda</taxon>
        <taxon>Crustacea</taxon>
        <taxon>Multicrustacea</taxon>
        <taxon>Malacostraca</taxon>
        <taxon>Eumalacostraca</taxon>
        <taxon>Eucarida</taxon>
        <taxon>Decapoda</taxon>
        <taxon>Pleocyemata</taxon>
        <taxon>Brachyura</taxon>
        <taxon>Eubrachyura</taxon>
        <taxon>Portunoidea</taxon>
        <taxon>Portunidae</taxon>
        <taxon>Portuninae</taxon>
        <taxon>Portunus</taxon>
    </lineage>
</organism>
<reference evidence="1 2" key="1">
    <citation type="submission" date="2019-05" db="EMBL/GenBank/DDBJ databases">
        <title>Another draft genome of Portunus trituberculatus and its Hox gene families provides insights of decapod evolution.</title>
        <authorList>
            <person name="Jeong J.-H."/>
            <person name="Song I."/>
            <person name="Kim S."/>
            <person name="Choi T."/>
            <person name="Kim D."/>
            <person name="Ryu S."/>
            <person name="Kim W."/>
        </authorList>
    </citation>
    <scope>NUCLEOTIDE SEQUENCE [LARGE SCALE GENOMIC DNA]</scope>
    <source>
        <tissue evidence="1">Muscle</tissue>
    </source>
</reference>
<keyword evidence="2" id="KW-1185">Reference proteome</keyword>
<evidence type="ECO:0000313" key="1">
    <source>
        <dbReference type="EMBL" id="MPC45073.1"/>
    </source>
</evidence>
<proteinExistence type="predicted"/>
<name>A0A5B7FIW0_PORTR</name>
<gene>
    <name evidence="1" type="ORF">E2C01_038758</name>
</gene>
<accession>A0A5B7FIW0</accession>
<sequence>MAESNLATNLLGCSWRRLAPPLMDLQALREESPAAPFAGYQLGLREATTATTTSVSLNSVTVTIPS</sequence>
<protein>
    <submittedName>
        <fullName evidence="1">Uncharacterized protein</fullName>
    </submittedName>
</protein>
<comment type="caution">
    <text evidence="1">The sequence shown here is derived from an EMBL/GenBank/DDBJ whole genome shotgun (WGS) entry which is preliminary data.</text>
</comment>